<feature type="transmembrane region" description="Helical" evidence="1">
    <location>
        <begin position="12"/>
        <end position="30"/>
    </location>
</feature>
<dbReference type="HOGENOM" id="CLU_2637011_0_0_12"/>
<sequence length="77" mass="9129">MDIYFRFREVNSAYPNGFINLHLALLWIAWKGFFPGIRRKNPYLLSCRQFAILYKVCGLDSIKSFPQYAFSYTSYSI</sequence>
<proteinExistence type="predicted"/>
<dbReference type="AlphaFoldDB" id="F5YID5"/>
<keyword evidence="1" id="KW-0812">Transmembrane</keyword>
<evidence type="ECO:0000313" key="3">
    <source>
        <dbReference type="Proteomes" id="UP000009223"/>
    </source>
</evidence>
<dbReference type="Proteomes" id="UP000009223">
    <property type="component" value="Chromosome"/>
</dbReference>
<dbReference type="KEGG" id="tpi:TREPR_2275"/>
<keyword evidence="3" id="KW-1185">Reference proteome</keyword>
<evidence type="ECO:0000256" key="1">
    <source>
        <dbReference type="SAM" id="Phobius"/>
    </source>
</evidence>
<keyword evidence="1" id="KW-1133">Transmembrane helix</keyword>
<keyword evidence="1" id="KW-0472">Membrane</keyword>
<organism evidence="2 3">
    <name type="scientific">Treponema primitia (strain ATCC BAA-887 / DSM 12427 / ZAS-2)</name>
    <dbReference type="NCBI Taxonomy" id="545694"/>
    <lineage>
        <taxon>Bacteria</taxon>
        <taxon>Pseudomonadati</taxon>
        <taxon>Spirochaetota</taxon>
        <taxon>Spirochaetia</taxon>
        <taxon>Spirochaetales</taxon>
        <taxon>Treponemataceae</taxon>
        <taxon>Treponema</taxon>
    </lineage>
</organism>
<dbReference type="EMBL" id="CP001843">
    <property type="protein sequence ID" value="AEF84224.1"/>
    <property type="molecule type" value="Genomic_DNA"/>
</dbReference>
<reference evidence="2 3" key="2">
    <citation type="journal article" date="2011" name="ISME J.">
        <title>RNA-seq reveals cooperative metabolic interactions between two termite-gut spirochete species in co-culture.</title>
        <authorList>
            <person name="Rosenthal A.Z."/>
            <person name="Matson E.G."/>
            <person name="Eldar A."/>
            <person name="Leadbetter J.R."/>
        </authorList>
    </citation>
    <scope>NUCLEOTIDE SEQUENCE [LARGE SCALE GENOMIC DNA]</scope>
    <source>
        <strain evidence="3">ATCC BAA-887 / DSM 12427 / ZAS-2</strain>
    </source>
</reference>
<gene>
    <name evidence="2" type="ordered locus">TREPR_2275</name>
</gene>
<evidence type="ECO:0000313" key="2">
    <source>
        <dbReference type="EMBL" id="AEF84224.1"/>
    </source>
</evidence>
<name>F5YID5_TREPZ</name>
<accession>F5YID5</accession>
<protein>
    <submittedName>
        <fullName evidence="2">Uncharacterized protein</fullName>
    </submittedName>
</protein>
<reference evidence="3" key="1">
    <citation type="submission" date="2009-12" db="EMBL/GenBank/DDBJ databases">
        <title>Complete sequence of Treponema primitia strain ZAS-2.</title>
        <authorList>
            <person name="Tetu S.G."/>
            <person name="Matson E."/>
            <person name="Ren Q."/>
            <person name="Seshadri R."/>
            <person name="Elbourne L."/>
            <person name="Hassan K.A."/>
            <person name="Durkin A."/>
            <person name="Radune D."/>
            <person name="Mohamoud Y."/>
            <person name="Shay R."/>
            <person name="Jin S."/>
            <person name="Zhang X."/>
            <person name="Lucey K."/>
            <person name="Ballor N.R."/>
            <person name="Ottesen E."/>
            <person name="Rosenthal R."/>
            <person name="Allen A."/>
            <person name="Leadbetter J.R."/>
            <person name="Paulsen I.T."/>
        </authorList>
    </citation>
    <scope>NUCLEOTIDE SEQUENCE [LARGE SCALE GENOMIC DNA]</scope>
    <source>
        <strain evidence="3">ATCC BAA-887 / DSM 12427 / ZAS-2</strain>
    </source>
</reference>
<dbReference type="STRING" id="545694.TREPR_2275"/>